<protein>
    <submittedName>
        <fullName evidence="2">GNAT family N-acetyltransferase</fullName>
        <ecNumber evidence="2">2.3.1.-</ecNumber>
    </submittedName>
</protein>
<gene>
    <name evidence="2" type="ORF">ACFPGP_14300</name>
</gene>
<evidence type="ECO:0000313" key="2">
    <source>
        <dbReference type="EMBL" id="MFC5177850.1"/>
    </source>
</evidence>
<dbReference type="PROSITE" id="PS51186">
    <property type="entry name" value="GNAT"/>
    <property type="match status" value="1"/>
</dbReference>
<dbReference type="SUPFAM" id="SSF55729">
    <property type="entry name" value="Acyl-CoA N-acyltransferases (Nat)"/>
    <property type="match status" value="1"/>
</dbReference>
<comment type="caution">
    <text evidence="2">The sequence shown here is derived from an EMBL/GenBank/DDBJ whole genome shotgun (WGS) entry which is preliminary data.</text>
</comment>
<dbReference type="CDD" id="cd04301">
    <property type="entry name" value="NAT_SF"/>
    <property type="match status" value="1"/>
</dbReference>
<name>A0ABW0BKQ1_9ACTN</name>
<keyword evidence="2" id="KW-0012">Acyltransferase</keyword>
<dbReference type="InterPro" id="IPR000182">
    <property type="entry name" value="GNAT_dom"/>
</dbReference>
<proteinExistence type="predicted"/>
<organism evidence="2 3">
    <name type="scientific">Nocardioides taihuensis</name>
    <dbReference type="NCBI Taxonomy" id="1835606"/>
    <lineage>
        <taxon>Bacteria</taxon>
        <taxon>Bacillati</taxon>
        <taxon>Actinomycetota</taxon>
        <taxon>Actinomycetes</taxon>
        <taxon>Propionibacteriales</taxon>
        <taxon>Nocardioidaceae</taxon>
        <taxon>Nocardioides</taxon>
    </lineage>
</organism>
<evidence type="ECO:0000313" key="3">
    <source>
        <dbReference type="Proteomes" id="UP001596087"/>
    </source>
</evidence>
<keyword evidence="3" id="KW-1185">Reference proteome</keyword>
<dbReference type="GO" id="GO:0016746">
    <property type="term" value="F:acyltransferase activity"/>
    <property type="evidence" value="ECO:0007669"/>
    <property type="project" value="UniProtKB-KW"/>
</dbReference>
<feature type="domain" description="N-acetyltransferase" evidence="1">
    <location>
        <begin position="125"/>
        <end position="258"/>
    </location>
</feature>
<dbReference type="RefSeq" id="WP_378591240.1">
    <property type="nucleotide sequence ID" value="NZ_JBHSKD010000018.1"/>
</dbReference>
<sequence length="258" mass="27529">MPDHRVAAVEDNLLDFFGSCADLPVLTREPWDDVAAYCSPVPFPLFNGITGARFAPGQETDRARAVLERYVARGLPALWWTTPSTSSPALERVLVEHGWTREDVPGMHLPVAALVDRPPLPGVGLTTVDLTRSPEPFVSTMLAGFGMPPELAGDFGAVFGHLDPDRCVNVVATVDGEPAATATGWRQAGTIGVYNVATVTDHRGRGLGSAITAAVVAIGRERGDTDAVLHASEMGRPVYERMGFAAVCTVPQFVWLPS</sequence>
<dbReference type="Pfam" id="PF00583">
    <property type="entry name" value="Acetyltransf_1"/>
    <property type="match status" value="1"/>
</dbReference>
<accession>A0ABW0BKQ1</accession>
<dbReference type="EMBL" id="JBHSKD010000018">
    <property type="protein sequence ID" value="MFC5177850.1"/>
    <property type="molecule type" value="Genomic_DNA"/>
</dbReference>
<dbReference type="InterPro" id="IPR016181">
    <property type="entry name" value="Acyl_CoA_acyltransferase"/>
</dbReference>
<dbReference type="Proteomes" id="UP001596087">
    <property type="component" value="Unassembled WGS sequence"/>
</dbReference>
<dbReference type="Gene3D" id="3.40.630.30">
    <property type="match status" value="1"/>
</dbReference>
<evidence type="ECO:0000259" key="1">
    <source>
        <dbReference type="PROSITE" id="PS51186"/>
    </source>
</evidence>
<keyword evidence="2" id="KW-0808">Transferase</keyword>
<reference evidence="3" key="1">
    <citation type="journal article" date="2019" name="Int. J. Syst. Evol. Microbiol.">
        <title>The Global Catalogue of Microorganisms (GCM) 10K type strain sequencing project: providing services to taxonomists for standard genome sequencing and annotation.</title>
        <authorList>
            <consortium name="The Broad Institute Genomics Platform"/>
            <consortium name="The Broad Institute Genome Sequencing Center for Infectious Disease"/>
            <person name="Wu L."/>
            <person name="Ma J."/>
        </authorList>
    </citation>
    <scope>NUCLEOTIDE SEQUENCE [LARGE SCALE GENOMIC DNA]</scope>
    <source>
        <strain evidence="3">DFY41</strain>
    </source>
</reference>
<dbReference type="EC" id="2.3.1.-" evidence="2"/>